<dbReference type="CDD" id="cd10970">
    <property type="entry name" value="CE4_DAC_u1_6s"/>
    <property type="match status" value="1"/>
</dbReference>
<feature type="compositionally biased region" description="Polar residues" evidence="3">
    <location>
        <begin position="31"/>
        <end position="43"/>
    </location>
</feature>
<dbReference type="InterPro" id="IPR011330">
    <property type="entry name" value="Glyco_hydro/deAcase_b/a-brl"/>
</dbReference>
<dbReference type="KEGG" id="hsin:KDQ40_18945"/>
<sequence length="444" mass="48645">MNGPVSRRTAIKAGASVLTGFAGCLVQPTNSNTGAGNDSQASTDGDMEDSFLGSDDGCSATTDSGPTGPLTVEFDSRERSRCKGKLLEDFGNLSYWEALDGSLAGGKSPFPGQSARLTASESEVRAWIRRSFDGGIDLSDWDLSLAVQPGTGETRISNVRMQVMAPDRDNRIDMWRPLDETDGWLRLDFGPTSEVGSPDLTDVREIRVQSWVGDERAADFRIDELRVTPKLDEGAILITFDDMSLSQYENALPVMQEYGFPGVAGVIPRLVDTEQRINLAQLQALRDAGWDVVSYPQAETPLSEFTRSEQEAMVRGAKEWLVDNGFESGARFFAFPFGGVTEGTFEIVSKYHYLGLWSGRCPSGQLTGPLSVSRVNGVDLEMTKRTVELAQKYRQVVPIMYQTVGDSTDHVTTEAFDEMMQFVDDLGVPVVTASDLWDMQSISD</sequence>
<proteinExistence type="predicted"/>
<protein>
    <submittedName>
        <fullName evidence="5 6">Polysaccharide deacetylase</fullName>
    </submittedName>
</protein>
<keyword evidence="6" id="KW-0614">Plasmid</keyword>
<geneLocation type="plasmid" evidence="6 8">
    <name>pHsi540</name>
</geneLocation>
<dbReference type="Proteomes" id="UP000682967">
    <property type="component" value="Plasmid pHsi540"/>
</dbReference>
<evidence type="ECO:0000256" key="1">
    <source>
        <dbReference type="ARBA" id="ARBA00004613"/>
    </source>
</evidence>
<dbReference type="OrthoDB" id="248140at2157"/>
<evidence type="ECO:0000256" key="2">
    <source>
        <dbReference type="ARBA" id="ARBA00022729"/>
    </source>
</evidence>
<evidence type="ECO:0000313" key="6">
    <source>
        <dbReference type="EMBL" id="QUJ74043.1"/>
    </source>
</evidence>
<dbReference type="GO" id="GO:0005975">
    <property type="term" value="P:carbohydrate metabolic process"/>
    <property type="evidence" value="ECO:0007669"/>
    <property type="project" value="InterPro"/>
</dbReference>
<evidence type="ECO:0000313" key="5">
    <source>
        <dbReference type="EMBL" id="EMA08761.1"/>
    </source>
</evidence>
<dbReference type="EMBL" id="AOLR01000057">
    <property type="protein sequence ID" value="EMA08761.1"/>
    <property type="molecule type" value="Genomic_DNA"/>
</dbReference>
<dbReference type="SUPFAM" id="SSF88713">
    <property type="entry name" value="Glycoside hydrolase/deacetylase"/>
    <property type="match status" value="1"/>
</dbReference>
<evidence type="ECO:0000259" key="4">
    <source>
        <dbReference type="PROSITE" id="PS51677"/>
    </source>
</evidence>
<dbReference type="GeneID" id="64825079"/>
<evidence type="ECO:0000313" key="7">
    <source>
        <dbReference type="Proteomes" id="UP000011659"/>
    </source>
</evidence>
<dbReference type="PROSITE" id="PS51257">
    <property type="entry name" value="PROKAR_LIPOPROTEIN"/>
    <property type="match status" value="1"/>
</dbReference>
<dbReference type="PANTHER" id="PTHR34216">
    <property type="match status" value="1"/>
</dbReference>
<dbReference type="GO" id="GO:0016810">
    <property type="term" value="F:hydrolase activity, acting on carbon-nitrogen (but not peptide) bonds"/>
    <property type="evidence" value="ECO:0007669"/>
    <property type="project" value="InterPro"/>
</dbReference>
<name>M0JID4_9EURY</name>
<dbReference type="Gene3D" id="3.20.20.370">
    <property type="entry name" value="Glycoside hydrolase/deacetylase"/>
    <property type="match status" value="1"/>
</dbReference>
<dbReference type="InterPro" id="IPR002509">
    <property type="entry name" value="NODB_dom"/>
</dbReference>
<dbReference type="PROSITE" id="PS51677">
    <property type="entry name" value="NODB"/>
    <property type="match status" value="1"/>
</dbReference>
<evidence type="ECO:0000313" key="8">
    <source>
        <dbReference type="Proteomes" id="UP000682967"/>
    </source>
</evidence>
<gene>
    <name evidence="5" type="ORF">C436_20388</name>
    <name evidence="6" type="ORF">KDQ40_18945</name>
</gene>
<dbReference type="AlphaFoldDB" id="M0JID4"/>
<dbReference type="GO" id="GO:0005576">
    <property type="term" value="C:extracellular region"/>
    <property type="evidence" value="ECO:0007669"/>
    <property type="project" value="UniProtKB-SubCell"/>
</dbReference>
<dbReference type="Pfam" id="PF01522">
    <property type="entry name" value="Polysacc_deac_1"/>
    <property type="match status" value="1"/>
</dbReference>
<dbReference type="RefSeq" id="WP_004966700.1">
    <property type="nucleotide sequence ID" value="NZ_AOLR01000057.1"/>
</dbReference>
<keyword evidence="7" id="KW-1185">Reference proteome</keyword>
<dbReference type="Proteomes" id="UP000011659">
    <property type="component" value="Unassembled WGS sequence"/>
</dbReference>
<dbReference type="EMBL" id="CP073368">
    <property type="protein sequence ID" value="QUJ74043.1"/>
    <property type="molecule type" value="Genomic_DNA"/>
</dbReference>
<reference evidence="6" key="2">
    <citation type="submission" date="2021-04" db="EMBL/GenBank/DDBJ databases">
        <title>Complete Genome sequence and Methylome Analysis of the Haloarchaeon Haloarcula sinaiiensis.</title>
        <authorList>
            <person name="Fomenkov A."/>
            <person name="DasSarma P."/>
            <person name="DasSarma S."/>
            <person name="Roberts R.J."/>
        </authorList>
    </citation>
    <scope>NUCLEOTIDE SEQUENCE</scope>
    <source>
        <strain evidence="6">ATCC 33800</strain>
        <plasmid evidence="6">pHsi540</plasmid>
    </source>
</reference>
<dbReference type="InterPro" id="IPR051398">
    <property type="entry name" value="Polysacch_Deacetylase"/>
</dbReference>
<comment type="subcellular location">
    <subcellularLocation>
        <location evidence="1">Secreted</location>
    </subcellularLocation>
</comment>
<evidence type="ECO:0000256" key="3">
    <source>
        <dbReference type="SAM" id="MobiDB-lite"/>
    </source>
</evidence>
<dbReference type="PANTHER" id="PTHR34216:SF3">
    <property type="entry name" value="POLY-BETA-1,6-N-ACETYL-D-GLUCOSAMINE N-DEACETYLASE"/>
    <property type="match status" value="1"/>
</dbReference>
<feature type="domain" description="NodB homology" evidence="4">
    <location>
        <begin position="234"/>
        <end position="444"/>
    </location>
</feature>
<keyword evidence="2" id="KW-0732">Signal</keyword>
<feature type="region of interest" description="Disordered" evidence="3">
    <location>
        <begin position="31"/>
        <end position="73"/>
    </location>
</feature>
<dbReference type="PATRIC" id="fig|662476.7.peg.4058"/>
<reference evidence="5 7" key="1">
    <citation type="journal article" date="2014" name="PLoS Genet.">
        <title>Phylogenetically driven sequencing of extremely halophilic archaea reveals strategies for static and dynamic osmo-response.</title>
        <authorList>
            <person name="Becker E.A."/>
            <person name="Seitzer P.M."/>
            <person name="Tritt A."/>
            <person name="Larsen D."/>
            <person name="Krusor M."/>
            <person name="Yao A.I."/>
            <person name="Wu D."/>
            <person name="Madern D."/>
            <person name="Eisen J.A."/>
            <person name="Darling A.E."/>
            <person name="Facciotti M.T."/>
        </authorList>
    </citation>
    <scope>NUCLEOTIDE SEQUENCE [LARGE SCALE GENOMIC DNA]</scope>
    <source>
        <strain evidence="5 7">ATCC 33800</strain>
    </source>
</reference>
<accession>M0JID4</accession>
<organism evidence="5 7">
    <name type="scientific">Haloarcula marismortui ATCC 33800</name>
    <dbReference type="NCBI Taxonomy" id="662476"/>
    <lineage>
        <taxon>Archaea</taxon>
        <taxon>Methanobacteriati</taxon>
        <taxon>Methanobacteriota</taxon>
        <taxon>Stenosarchaea group</taxon>
        <taxon>Halobacteria</taxon>
        <taxon>Halobacteriales</taxon>
        <taxon>Haloarculaceae</taxon>
        <taxon>Haloarcula</taxon>
    </lineage>
</organism>